<keyword evidence="7" id="KW-0378">Hydrolase</keyword>
<evidence type="ECO:0000256" key="7">
    <source>
        <dbReference type="ARBA" id="ARBA00022801"/>
    </source>
</evidence>
<proteinExistence type="predicted"/>
<dbReference type="InterPro" id="IPR039356">
    <property type="entry name" value="YfbR/HDDC2"/>
</dbReference>
<evidence type="ECO:0000256" key="3">
    <source>
        <dbReference type="ARBA" id="ARBA00001941"/>
    </source>
</evidence>
<protein>
    <recommendedName>
        <fullName evidence="5">5'-deoxynucleotidase</fullName>
        <ecNumber evidence="5">3.1.3.89</ecNumber>
    </recommendedName>
</protein>
<dbReference type="Proteomes" id="UP000608579">
    <property type="component" value="Unassembled WGS sequence"/>
</dbReference>
<dbReference type="InterPro" id="IPR003607">
    <property type="entry name" value="HD/PDEase_dom"/>
</dbReference>
<gene>
    <name evidence="9" type="ORF">EYH45_03250</name>
</gene>
<comment type="catalytic activity">
    <reaction evidence="1">
        <text>a 2'-deoxyribonucleoside 5'-phosphate + H2O = a 2'-deoxyribonucleoside + phosphate</text>
        <dbReference type="Rhea" id="RHEA:36167"/>
        <dbReference type="ChEBI" id="CHEBI:15377"/>
        <dbReference type="ChEBI" id="CHEBI:18274"/>
        <dbReference type="ChEBI" id="CHEBI:43474"/>
        <dbReference type="ChEBI" id="CHEBI:65317"/>
        <dbReference type="EC" id="3.1.3.89"/>
    </reaction>
</comment>
<evidence type="ECO:0000313" key="10">
    <source>
        <dbReference type="Proteomes" id="UP000608579"/>
    </source>
</evidence>
<dbReference type="Gene3D" id="1.10.3210.10">
    <property type="entry name" value="Hypothetical protein af1432"/>
    <property type="match status" value="1"/>
</dbReference>
<dbReference type="InterPro" id="IPR006674">
    <property type="entry name" value="HD_domain"/>
</dbReference>
<comment type="cofactor">
    <cofactor evidence="2">
        <name>Mn(2+)</name>
        <dbReference type="ChEBI" id="CHEBI:29035"/>
    </cofactor>
</comment>
<keyword evidence="6" id="KW-0479">Metal-binding</keyword>
<dbReference type="GO" id="GO:0002953">
    <property type="term" value="F:5'-deoxynucleotidase activity"/>
    <property type="evidence" value="ECO:0007669"/>
    <property type="project" value="UniProtKB-EC"/>
</dbReference>
<dbReference type="Pfam" id="PF13023">
    <property type="entry name" value="HD_3"/>
    <property type="match status" value="1"/>
</dbReference>
<dbReference type="GO" id="GO:0046872">
    <property type="term" value="F:metal ion binding"/>
    <property type="evidence" value="ECO:0007669"/>
    <property type="project" value="UniProtKB-KW"/>
</dbReference>
<name>A0A832ZV88_CALS0</name>
<evidence type="ECO:0000259" key="8">
    <source>
        <dbReference type="PROSITE" id="PS51831"/>
    </source>
</evidence>
<comment type="cofactor">
    <cofactor evidence="3">
        <name>Co(2+)</name>
        <dbReference type="ChEBI" id="CHEBI:48828"/>
    </cofactor>
</comment>
<evidence type="ECO:0000313" key="9">
    <source>
        <dbReference type="EMBL" id="HIQ29560.1"/>
    </source>
</evidence>
<dbReference type="GO" id="GO:0005737">
    <property type="term" value="C:cytoplasm"/>
    <property type="evidence" value="ECO:0007669"/>
    <property type="project" value="TreeGrafter"/>
</dbReference>
<evidence type="ECO:0000256" key="5">
    <source>
        <dbReference type="ARBA" id="ARBA00012964"/>
    </source>
</evidence>
<comment type="caution">
    <text evidence="9">The sequence shown here is derived from an EMBL/GenBank/DDBJ whole genome shotgun (WGS) entry which is preliminary data.</text>
</comment>
<dbReference type="SMART" id="SM00471">
    <property type="entry name" value="HDc"/>
    <property type="match status" value="1"/>
</dbReference>
<evidence type="ECO:0000256" key="6">
    <source>
        <dbReference type="ARBA" id="ARBA00022723"/>
    </source>
</evidence>
<accession>A0A832ZV88</accession>
<dbReference type="EC" id="3.1.3.89" evidence="5"/>
<dbReference type="AlphaFoldDB" id="A0A832ZV88"/>
<dbReference type="PANTHER" id="PTHR11845">
    <property type="entry name" value="5'-DEOXYNUCLEOTIDASE HDDC2"/>
    <property type="match status" value="1"/>
</dbReference>
<feature type="domain" description="HD" evidence="8">
    <location>
        <begin position="37"/>
        <end position="142"/>
    </location>
</feature>
<sequence>MGEELENTLPIIIAGLRLKRIRRAGWVEHGVKNPESVADHTYSLALITMLLADLKGLDAGKAVKMALLHDLAEAYLGDLTPSQKRGMVGGQARRLERSILTALVKQLQPRLSSEYLKLIQELYEGNTPEARLVHELDKLEMALESIMLELEHGIDLRSFRRDALKTEIGKGLLSLIRDAEGRRS</sequence>
<reference evidence="9" key="1">
    <citation type="journal article" date="2020" name="ISME J.">
        <title>Gammaproteobacteria mediating utilization of methyl-, sulfur- and petroleum organic compounds in deep ocean hydrothermal plumes.</title>
        <authorList>
            <person name="Zhou Z."/>
            <person name="Liu Y."/>
            <person name="Pan J."/>
            <person name="Cron B.R."/>
            <person name="Toner B.M."/>
            <person name="Anantharaman K."/>
            <person name="Breier J.A."/>
            <person name="Dick G.J."/>
            <person name="Li M."/>
        </authorList>
    </citation>
    <scope>NUCLEOTIDE SEQUENCE</scope>
    <source>
        <strain evidence="9">SZUA-1515</strain>
    </source>
</reference>
<dbReference type="EMBL" id="DQVM01000063">
    <property type="protein sequence ID" value="HIQ29560.1"/>
    <property type="molecule type" value="Genomic_DNA"/>
</dbReference>
<comment type="subunit">
    <text evidence="4">Homodimer.</text>
</comment>
<organism evidence="9 10">
    <name type="scientific">Caldiarchaeum subterraneum</name>
    <dbReference type="NCBI Taxonomy" id="311458"/>
    <lineage>
        <taxon>Archaea</taxon>
        <taxon>Nitrososphaerota</taxon>
        <taxon>Candidatus Caldarchaeales</taxon>
        <taxon>Candidatus Caldarchaeaceae</taxon>
        <taxon>Candidatus Caldarchaeum</taxon>
    </lineage>
</organism>
<dbReference type="PANTHER" id="PTHR11845:SF13">
    <property type="entry name" value="5'-DEOXYNUCLEOTIDASE HDDC2"/>
    <property type="match status" value="1"/>
</dbReference>
<evidence type="ECO:0000256" key="2">
    <source>
        <dbReference type="ARBA" id="ARBA00001936"/>
    </source>
</evidence>
<evidence type="ECO:0000256" key="4">
    <source>
        <dbReference type="ARBA" id="ARBA00011738"/>
    </source>
</evidence>
<dbReference type="PROSITE" id="PS51831">
    <property type="entry name" value="HD"/>
    <property type="match status" value="1"/>
</dbReference>
<evidence type="ECO:0000256" key="1">
    <source>
        <dbReference type="ARBA" id="ARBA00001638"/>
    </source>
</evidence>
<dbReference type="SUPFAM" id="SSF109604">
    <property type="entry name" value="HD-domain/PDEase-like"/>
    <property type="match status" value="1"/>
</dbReference>